<accession>A0A9Q1CPU0</accession>
<name>A0A9Q1CPU0_HOLLE</name>
<evidence type="ECO:0000313" key="2">
    <source>
        <dbReference type="Proteomes" id="UP001152320"/>
    </source>
</evidence>
<proteinExistence type="predicted"/>
<comment type="caution">
    <text evidence="1">The sequence shown here is derived from an EMBL/GenBank/DDBJ whole genome shotgun (WGS) entry which is preliminary data.</text>
</comment>
<reference evidence="1" key="1">
    <citation type="submission" date="2021-10" db="EMBL/GenBank/DDBJ databases">
        <title>Tropical sea cucumber genome reveals ecological adaptation and Cuvierian tubules defense mechanism.</title>
        <authorList>
            <person name="Chen T."/>
        </authorList>
    </citation>
    <scope>NUCLEOTIDE SEQUENCE</scope>
    <source>
        <strain evidence="1">Nanhai2018</strain>
        <tissue evidence="1">Muscle</tissue>
    </source>
</reference>
<evidence type="ECO:0000313" key="1">
    <source>
        <dbReference type="EMBL" id="KAJ8048861.1"/>
    </source>
</evidence>
<dbReference type="Proteomes" id="UP001152320">
    <property type="component" value="Chromosome 1"/>
</dbReference>
<gene>
    <name evidence="1" type="ORF">HOLleu_01341</name>
</gene>
<dbReference type="OrthoDB" id="7387685at2759"/>
<organism evidence="1 2">
    <name type="scientific">Holothuria leucospilota</name>
    <name type="common">Black long sea cucumber</name>
    <name type="synonym">Mertensiothuria leucospilota</name>
    <dbReference type="NCBI Taxonomy" id="206669"/>
    <lineage>
        <taxon>Eukaryota</taxon>
        <taxon>Metazoa</taxon>
        <taxon>Echinodermata</taxon>
        <taxon>Eleutherozoa</taxon>
        <taxon>Echinozoa</taxon>
        <taxon>Holothuroidea</taxon>
        <taxon>Aspidochirotacea</taxon>
        <taxon>Aspidochirotida</taxon>
        <taxon>Holothuriidae</taxon>
        <taxon>Holothuria</taxon>
    </lineage>
</organism>
<dbReference type="AlphaFoldDB" id="A0A9Q1CPU0"/>
<protein>
    <submittedName>
        <fullName evidence="1">Uncharacterized protein</fullName>
    </submittedName>
</protein>
<sequence length="139" mass="16120">MAHKVKKVYQEESAVVRRLYFVQDLDEDKKVDVFSHEWTSCPSSMFVPDPSLDQGYAMREGNKSDYLVAVKTLLDKSWRQEDVLPSSDMSGVMIVNAMAFIQRHQHLGSSTFHELQEKYLKHIRKICPLKLGVTTWPIF</sequence>
<dbReference type="EMBL" id="JAIZAY010000001">
    <property type="protein sequence ID" value="KAJ8048861.1"/>
    <property type="molecule type" value="Genomic_DNA"/>
</dbReference>
<keyword evidence="2" id="KW-1185">Reference proteome</keyword>